<dbReference type="Proteomes" id="UP000704712">
    <property type="component" value="Unassembled WGS sequence"/>
</dbReference>
<sequence>MHQVYDQPVHHADSEADGDVHLNGDVQRKVTEDGTETVQVGSDAVENDEHGNVATESVQHEGSQPSEASKGVSVDTGQAAEGENVHEAAEGVDIADADAISVAGTCGSEVVDHKLDDSEEQDAMMRS</sequence>
<organism evidence="2 3">
    <name type="scientific">Phytophthora infestans</name>
    <name type="common">Potato late blight agent</name>
    <name type="synonym">Botrytis infestans</name>
    <dbReference type="NCBI Taxonomy" id="4787"/>
    <lineage>
        <taxon>Eukaryota</taxon>
        <taxon>Sar</taxon>
        <taxon>Stramenopiles</taxon>
        <taxon>Oomycota</taxon>
        <taxon>Peronosporomycetes</taxon>
        <taxon>Peronosporales</taxon>
        <taxon>Peronosporaceae</taxon>
        <taxon>Phytophthora</taxon>
    </lineage>
</organism>
<accession>A0A8S9TI03</accession>
<gene>
    <name evidence="2" type="ORF">GN958_ATG22483</name>
</gene>
<feature type="compositionally biased region" description="Basic and acidic residues" evidence="1">
    <location>
        <begin position="8"/>
        <end position="32"/>
    </location>
</feature>
<feature type="compositionally biased region" description="Polar residues" evidence="1">
    <location>
        <begin position="54"/>
        <end position="67"/>
    </location>
</feature>
<comment type="caution">
    <text evidence="2">The sequence shown here is derived from an EMBL/GenBank/DDBJ whole genome shotgun (WGS) entry which is preliminary data.</text>
</comment>
<name>A0A8S9TI03_PHYIN</name>
<feature type="compositionally biased region" description="Acidic residues" evidence="1">
    <location>
        <begin position="117"/>
        <end position="127"/>
    </location>
</feature>
<protein>
    <submittedName>
        <fullName evidence="2">Uncharacterized protein</fullName>
    </submittedName>
</protein>
<reference evidence="2" key="1">
    <citation type="submission" date="2020-03" db="EMBL/GenBank/DDBJ databases">
        <title>Hybrid Assembly of Korean Phytophthora infestans isolates.</title>
        <authorList>
            <person name="Prokchorchik M."/>
            <person name="Lee Y."/>
            <person name="Seo J."/>
            <person name="Cho J.-H."/>
            <person name="Park Y.-E."/>
            <person name="Jang D.-C."/>
            <person name="Im J.-S."/>
            <person name="Choi J.-G."/>
            <person name="Park H.-J."/>
            <person name="Lee G.-B."/>
            <person name="Lee Y.-G."/>
            <person name="Hong S.-Y."/>
            <person name="Cho K."/>
            <person name="Sohn K.H."/>
        </authorList>
    </citation>
    <scope>NUCLEOTIDE SEQUENCE</scope>
    <source>
        <strain evidence="2">KR_2_A2</strain>
    </source>
</reference>
<feature type="region of interest" description="Disordered" evidence="1">
    <location>
        <begin position="107"/>
        <end position="127"/>
    </location>
</feature>
<dbReference type="EMBL" id="JAACNO010003127">
    <property type="protein sequence ID" value="KAF4128405.1"/>
    <property type="molecule type" value="Genomic_DNA"/>
</dbReference>
<evidence type="ECO:0000313" key="3">
    <source>
        <dbReference type="Proteomes" id="UP000704712"/>
    </source>
</evidence>
<proteinExistence type="predicted"/>
<dbReference type="AlphaFoldDB" id="A0A8S9TI03"/>
<feature type="region of interest" description="Disordered" evidence="1">
    <location>
        <begin position="1"/>
        <end position="92"/>
    </location>
</feature>
<evidence type="ECO:0000256" key="1">
    <source>
        <dbReference type="SAM" id="MobiDB-lite"/>
    </source>
</evidence>
<evidence type="ECO:0000313" key="2">
    <source>
        <dbReference type="EMBL" id="KAF4128405.1"/>
    </source>
</evidence>